<evidence type="ECO:0000259" key="2">
    <source>
        <dbReference type="Pfam" id="PF14111"/>
    </source>
</evidence>
<dbReference type="Proteomes" id="UP000593564">
    <property type="component" value="Unassembled WGS sequence"/>
</dbReference>
<dbReference type="EMBL" id="JACBKZ010000011">
    <property type="protein sequence ID" value="KAF5938785.1"/>
    <property type="molecule type" value="Genomic_DNA"/>
</dbReference>
<comment type="caution">
    <text evidence="3">The sequence shown here is derived from an EMBL/GenBank/DDBJ whole genome shotgun (WGS) entry which is preliminary data.</text>
</comment>
<accession>A0A7J7GEL2</accession>
<gene>
    <name evidence="3" type="ORF">HYC85_023044</name>
</gene>
<feature type="region of interest" description="Disordered" evidence="1">
    <location>
        <begin position="26"/>
        <end position="52"/>
    </location>
</feature>
<keyword evidence="4" id="KW-1185">Reference proteome</keyword>
<evidence type="ECO:0000313" key="3">
    <source>
        <dbReference type="EMBL" id="KAF5938785.1"/>
    </source>
</evidence>
<dbReference type="PANTHER" id="PTHR31286:SF99">
    <property type="entry name" value="DUF4283 DOMAIN-CONTAINING PROTEIN"/>
    <property type="match status" value="1"/>
</dbReference>
<dbReference type="Pfam" id="PF14111">
    <property type="entry name" value="DUF4283"/>
    <property type="match status" value="1"/>
</dbReference>
<protein>
    <recommendedName>
        <fullName evidence="2">DUF4283 domain-containing protein</fullName>
    </recommendedName>
</protein>
<dbReference type="InterPro" id="IPR025558">
    <property type="entry name" value="DUF4283"/>
</dbReference>
<dbReference type="AlphaFoldDB" id="A0A7J7GEL2"/>
<organism evidence="3 4">
    <name type="scientific">Camellia sinensis</name>
    <name type="common">Tea plant</name>
    <name type="synonym">Thea sinensis</name>
    <dbReference type="NCBI Taxonomy" id="4442"/>
    <lineage>
        <taxon>Eukaryota</taxon>
        <taxon>Viridiplantae</taxon>
        <taxon>Streptophyta</taxon>
        <taxon>Embryophyta</taxon>
        <taxon>Tracheophyta</taxon>
        <taxon>Spermatophyta</taxon>
        <taxon>Magnoliopsida</taxon>
        <taxon>eudicotyledons</taxon>
        <taxon>Gunneridae</taxon>
        <taxon>Pentapetalae</taxon>
        <taxon>asterids</taxon>
        <taxon>Ericales</taxon>
        <taxon>Theaceae</taxon>
        <taxon>Camellia</taxon>
    </lineage>
</organism>
<evidence type="ECO:0000256" key="1">
    <source>
        <dbReference type="SAM" id="MobiDB-lite"/>
    </source>
</evidence>
<dbReference type="PANTHER" id="PTHR31286">
    <property type="entry name" value="GLYCINE-RICH CELL WALL STRUCTURAL PROTEIN 1.8-LIKE"/>
    <property type="match status" value="1"/>
</dbReference>
<name>A0A7J7GEL2_CAMSI</name>
<reference evidence="4" key="1">
    <citation type="journal article" date="2020" name="Nat. Commun.">
        <title>Genome assembly of wild tea tree DASZ reveals pedigree and selection history of tea varieties.</title>
        <authorList>
            <person name="Zhang W."/>
            <person name="Zhang Y."/>
            <person name="Qiu H."/>
            <person name="Guo Y."/>
            <person name="Wan H."/>
            <person name="Zhang X."/>
            <person name="Scossa F."/>
            <person name="Alseekh S."/>
            <person name="Zhang Q."/>
            <person name="Wang P."/>
            <person name="Xu L."/>
            <person name="Schmidt M.H."/>
            <person name="Jia X."/>
            <person name="Li D."/>
            <person name="Zhu A."/>
            <person name="Guo F."/>
            <person name="Chen W."/>
            <person name="Ni D."/>
            <person name="Usadel B."/>
            <person name="Fernie A.R."/>
            <person name="Wen W."/>
        </authorList>
    </citation>
    <scope>NUCLEOTIDE SEQUENCE [LARGE SCALE GENOMIC DNA]</scope>
    <source>
        <strain evidence="4">cv. G240</strain>
    </source>
</reference>
<feature type="domain" description="DUF4283" evidence="2">
    <location>
        <begin position="78"/>
        <end position="159"/>
    </location>
</feature>
<reference evidence="3 4" key="2">
    <citation type="submission" date="2020-07" db="EMBL/GenBank/DDBJ databases">
        <title>Genome assembly of wild tea tree DASZ reveals pedigree and selection history of tea varieties.</title>
        <authorList>
            <person name="Zhang W."/>
        </authorList>
    </citation>
    <scope>NUCLEOTIDE SEQUENCE [LARGE SCALE GENOMIC DNA]</scope>
    <source>
        <strain evidence="4">cv. G240</strain>
        <tissue evidence="3">Leaf</tissue>
    </source>
</reference>
<sequence length="464" mass="52305">MVELAGSEAQSEVPRESYLSKLTKFESNSTELDGDCDLESKDSDSADDSDSDDEIAGDFAEVRVSLSKEEKRRLRLPWRNALIVKLLGKSVSFPFMCDRLQQMWGAMGDVKVVDLGSDLFLVRLSNRDDYDHVLFDGPWVIAGHYLSIRKWRPEFRPSEASISTIAAWVRLPEIPIEYFDEEILKKVGNIIGRTIKVDLNTILVKRGKFARLCVEIDLRKPLRSRVLIGSRWQRVEYEDVDFGGLSYNAIDTVEASPFLWSQHDRPSVTTAEGTAGEFISKSTACRTGPEEDIADQAHPSNEGRAPEFKREWGCEIKVRHGSCVIIGDQAKGRCRNRPVKSDSSDSLSTDNYFLLFLFGQDVLNGTFFKNFSKDGEWDYWSAALTFSNYCDERKQGKSASCRSQLAGLAFPSYSSFPSGWDWEAISEFSEQGMVVPMIGSLVVPSSSQSGWGFETMHSPMRLFR</sequence>
<proteinExistence type="predicted"/>
<evidence type="ECO:0000313" key="4">
    <source>
        <dbReference type="Proteomes" id="UP000593564"/>
    </source>
</evidence>
<dbReference type="InterPro" id="IPR040256">
    <property type="entry name" value="At4g02000-like"/>
</dbReference>